<dbReference type="SUPFAM" id="SSF52266">
    <property type="entry name" value="SGNH hydrolase"/>
    <property type="match status" value="1"/>
</dbReference>
<dbReference type="AlphaFoldDB" id="A0A3S0ICN9"/>
<feature type="domain" description="SGNH hydrolase-type esterase" evidence="1">
    <location>
        <begin position="49"/>
        <end position="219"/>
    </location>
</feature>
<sequence>MLHNIILILLAPLLVLQGRYVRRVTPKLPEAAGDRDGSLGEGRRLRVLVVGDSAAAGVGVDTQSQALSGCLSRELAKQYRVDWLLIAQSGNTTEDLIQTLKQLEPCEFDVVLSSLGVNDVLSPVRVGRWKERQAVLIQLLRSQFAVKHILLTHVPPMEQFPALPQPLRWCLGQRAKAFNTRLVELSLADDDCELVNIEQALERQDMAVDGFHPGGRIYQVWGENAAGLIVRRAELLG</sequence>
<dbReference type="OrthoDB" id="9804395at2"/>
<dbReference type="Proteomes" id="UP000282060">
    <property type="component" value="Unassembled WGS sequence"/>
</dbReference>
<keyword evidence="2" id="KW-0378">Hydrolase</keyword>
<organism evidence="2 3">
    <name type="scientific">Shewanella atlantica</name>
    <dbReference type="NCBI Taxonomy" id="271099"/>
    <lineage>
        <taxon>Bacteria</taxon>
        <taxon>Pseudomonadati</taxon>
        <taxon>Pseudomonadota</taxon>
        <taxon>Gammaproteobacteria</taxon>
        <taxon>Alteromonadales</taxon>
        <taxon>Shewanellaceae</taxon>
        <taxon>Shewanella</taxon>
    </lineage>
</organism>
<keyword evidence="3" id="KW-1185">Reference proteome</keyword>
<proteinExistence type="predicted"/>
<protein>
    <submittedName>
        <fullName evidence="2">SGNH/GDSL hydrolase family protein</fullName>
    </submittedName>
</protein>
<dbReference type="InterPro" id="IPR036514">
    <property type="entry name" value="SGNH_hydro_sf"/>
</dbReference>
<evidence type="ECO:0000313" key="2">
    <source>
        <dbReference type="EMBL" id="RTR32639.1"/>
    </source>
</evidence>
<dbReference type="RefSeq" id="WP_126505545.1">
    <property type="nucleotide sequence ID" value="NZ_RXNV01000003.1"/>
</dbReference>
<dbReference type="GO" id="GO:0016788">
    <property type="term" value="F:hydrolase activity, acting on ester bonds"/>
    <property type="evidence" value="ECO:0007669"/>
    <property type="project" value="UniProtKB-ARBA"/>
</dbReference>
<name>A0A3S0ICN9_9GAMM</name>
<dbReference type="InterPro" id="IPR013830">
    <property type="entry name" value="SGNH_hydro"/>
</dbReference>
<dbReference type="EMBL" id="RXNV01000003">
    <property type="protein sequence ID" value="RTR32639.1"/>
    <property type="molecule type" value="Genomic_DNA"/>
</dbReference>
<evidence type="ECO:0000259" key="1">
    <source>
        <dbReference type="Pfam" id="PF13472"/>
    </source>
</evidence>
<dbReference type="Gene3D" id="3.40.50.1110">
    <property type="entry name" value="SGNH hydrolase"/>
    <property type="match status" value="1"/>
</dbReference>
<comment type="caution">
    <text evidence="2">The sequence shown here is derived from an EMBL/GenBank/DDBJ whole genome shotgun (WGS) entry which is preliminary data.</text>
</comment>
<evidence type="ECO:0000313" key="3">
    <source>
        <dbReference type="Proteomes" id="UP000282060"/>
    </source>
</evidence>
<gene>
    <name evidence="2" type="ORF">EKG39_09680</name>
</gene>
<dbReference type="Pfam" id="PF13472">
    <property type="entry name" value="Lipase_GDSL_2"/>
    <property type="match status" value="1"/>
</dbReference>
<accession>A0A3S0ICN9</accession>
<reference evidence="2 3" key="1">
    <citation type="submission" date="2018-12" db="EMBL/GenBank/DDBJ databases">
        <authorList>
            <person name="Yu L."/>
        </authorList>
    </citation>
    <scope>NUCLEOTIDE SEQUENCE [LARGE SCALE GENOMIC DNA]</scope>
    <source>
        <strain evidence="2 3">HAW-EB5</strain>
    </source>
</reference>
<dbReference type="CDD" id="cd01836">
    <property type="entry name" value="FeeA_FeeB_like"/>
    <property type="match status" value="1"/>
</dbReference>